<protein>
    <submittedName>
        <fullName evidence="2">Acetyltransferase (GNAT) family protein</fullName>
    </submittedName>
</protein>
<dbReference type="Pfam" id="PF00583">
    <property type="entry name" value="Acetyltransf_1"/>
    <property type="match status" value="1"/>
</dbReference>
<dbReference type="EMBL" id="FQVI01000010">
    <property type="protein sequence ID" value="SHE98396.1"/>
    <property type="molecule type" value="Genomic_DNA"/>
</dbReference>
<gene>
    <name evidence="2" type="ORF">SAMN02745158_02144</name>
</gene>
<name>A0A1M4XYH0_9CLOT</name>
<feature type="domain" description="N-acetyltransferase" evidence="1">
    <location>
        <begin position="1"/>
        <end position="190"/>
    </location>
</feature>
<dbReference type="OrthoDB" id="2243440at2"/>
<sequence length="200" mass="23807">MEIRTLDKKDYKKAIQFAIKGMHFDWYMKSKTLLKLYGRYFLYLEINRATQIIAAYEGEEFLGLLLAEMYHEKPVRTSVFQKIYVKVFDWLQHTFAGSEVGCYDEANQSMHHELLKKEKPDGELIFLSADPNVNRKGIGTVLLNELIKREKGKVIYLFTDNACTYQFYEQRGFERFAERNIELRLAKTIHLECYLYRRTL</sequence>
<dbReference type="InterPro" id="IPR000182">
    <property type="entry name" value="GNAT_dom"/>
</dbReference>
<accession>A0A1M4XYH0</accession>
<dbReference type="PROSITE" id="PS51186">
    <property type="entry name" value="GNAT"/>
    <property type="match status" value="1"/>
</dbReference>
<dbReference type="GO" id="GO:0016747">
    <property type="term" value="F:acyltransferase activity, transferring groups other than amino-acyl groups"/>
    <property type="evidence" value="ECO:0007669"/>
    <property type="project" value="InterPro"/>
</dbReference>
<evidence type="ECO:0000259" key="1">
    <source>
        <dbReference type="PROSITE" id="PS51186"/>
    </source>
</evidence>
<dbReference type="STRING" id="1122155.SAMN02745158_02144"/>
<dbReference type="AlphaFoldDB" id="A0A1M4XYH0"/>
<reference evidence="2 3" key="1">
    <citation type="submission" date="2016-11" db="EMBL/GenBank/DDBJ databases">
        <authorList>
            <person name="Jaros S."/>
            <person name="Januszkiewicz K."/>
            <person name="Wedrychowicz H."/>
        </authorList>
    </citation>
    <scope>NUCLEOTIDE SEQUENCE [LARGE SCALE GENOMIC DNA]</scope>
    <source>
        <strain evidence="2 3">DSM 17459</strain>
    </source>
</reference>
<dbReference type="Proteomes" id="UP000184245">
    <property type="component" value="Unassembled WGS sequence"/>
</dbReference>
<proteinExistence type="predicted"/>
<dbReference type="Gene3D" id="3.40.630.30">
    <property type="match status" value="1"/>
</dbReference>
<dbReference type="RefSeq" id="WP_084067844.1">
    <property type="nucleotide sequence ID" value="NZ_FQVI01000010.1"/>
</dbReference>
<keyword evidence="2" id="KW-0808">Transferase</keyword>
<evidence type="ECO:0000313" key="3">
    <source>
        <dbReference type="Proteomes" id="UP000184245"/>
    </source>
</evidence>
<evidence type="ECO:0000313" key="2">
    <source>
        <dbReference type="EMBL" id="SHE98396.1"/>
    </source>
</evidence>
<keyword evidence="3" id="KW-1185">Reference proteome</keyword>
<organism evidence="2 3">
    <name type="scientific">Lactonifactor longoviformis DSM 17459</name>
    <dbReference type="NCBI Taxonomy" id="1122155"/>
    <lineage>
        <taxon>Bacteria</taxon>
        <taxon>Bacillati</taxon>
        <taxon>Bacillota</taxon>
        <taxon>Clostridia</taxon>
        <taxon>Eubacteriales</taxon>
        <taxon>Clostridiaceae</taxon>
        <taxon>Lactonifactor</taxon>
    </lineage>
</organism>
<dbReference type="InterPro" id="IPR016181">
    <property type="entry name" value="Acyl_CoA_acyltransferase"/>
</dbReference>
<dbReference type="SUPFAM" id="SSF55729">
    <property type="entry name" value="Acyl-CoA N-acyltransferases (Nat)"/>
    <property type="match status" value="1"/>
</dbReference>